<keyword evidence="1" id="KW-0472">Membrane</keyword>
<evidence type="ECO:0000313" key="2">
    <source>
        <dbReference type="EMBL" id="KAJ9590073.1"/>
    </source>
</evidence>
<keyword evidence="3" id="KW-1185">Reference proteome</keyword>
<dbReference type="EMBL" id="JASPKZ010004568">
    <property type="protein sequence ID" value="KAJ9590073.1"/>
    <property type="molecule type" value="Genomic_DNA"/>
</dbReference>
<organism evidence="2 3">
    <name type="scientific">Diploptera punctata</name>
    <name type="common">Pacific beetle cockroach</name>
    <dbReference type="NCBI Taxonomy" id="6984"/>
    <lineage>
        <taxon>Eukaryota</taxon>
        <taxon>Metazoa</taxon>
        <taxon>Ecdysozoa</taxon>
        <taxon>Arthropoda</taxon>
        <taxon>Hexapoda</taxon>
        <taxon>Insecta</taxon>
        <taxon>Pterygota</taxon>
        <taxon>Neoptera</taxon>
        <taxon>Polyneoptera</taxon>
        <taxon>Dictyoptera</taxon>
        <taxon>Blattodea</taxon>
        <taxon>Blaberoidea</taxon>
        <taxon>Blaberidae</taxon>
        <taxon>Diplopterinae</taxon>
        <taxon>Diploptera</taxon>
    </lineage>
</organism>
<feature type="transmembrane region" description="Helical" evidence="1">
    <location>
        <begin position="32"/>
        <end position="56"/>
    </location>
</feature>
<comment type="caution">
    <text evidence="2">The sequence shown here is derived from an EMBL/GenBank/DDBJ whole genome shotgun (WGS) entry which is preliminary data.</text>
</comment>
<reference evidence="2" key="2">
    <citation type="submission" date="2023-05" db="EMBL/GenBank/DDBJ databases">
        <authorList>
            <person name="Fouks B."/>
        </authorList>
    </citation>
    <scope>NUCLEOTIDE SEQUENCE</scope>
    <source>
        <strain evidence="2">Stay&amp;Tobe</strain>
        <tissue evidence="2">Testes</tissue>
    </source>
</reference>
<dbReference type="AlphaFoldDB" id="A0AAD8A0E4"/>
<evidence type="ECO:0000256" key="1">
    <source>
        <dbReference type="SAM" id="Phobius"/>
    </source>
</evidence>
<keyword evidence="1" id="KW-1133">Transmembrane helix</keyword>
<protein>
    <submittedName>
        <fullName evidence="2">Uncharacterized protein</fullName>
    </submittedName>
</protein>
<proteinExistence type="predicted"/>
<sequence length="83" mass="10304">KFGVDTRRFALNCGGHLQWRWWEQVYASRYNLGKYFFCVLINGWLYFFSWSLCMVYHTNKEVDIRRKWREVWCIIHSDVLSSW</sequence>
<gene>
    <name evidence="2" type="ORF">L9F63_016813</name>
</gene>
<keyword evidence="1" id="KW-0812">Transmembrane</keyword>
<feature type="non-terminal residue" evidence="2">
    <location>
        <position position="83"/>
    </location>
</feature>
<evidence type="ECO:0000313" key="3">
    <source>
        <dbReference type="Proteomes" id="UP001233999"/>
    </source>
</evidence>
<feature type="non-terminal residue" evidence="2">
    <location>
        <position position="1"/>
    </location>
</feature>
<accession>A0AAD8A0E4</accession>
<reference evidence="2" key="1">
    <citation type="journal article" date="2023" name="IScience">
        <title>Live-bearing cockroach genome reveals convergent evolutionary mechanisms linked to viviparity in insects and beyond.</title>
        <authorList>
            <person name="Fouks B."/>
            <person name="Harrison M.C."/>
            <person name="Mikhailova A.A."/>
            <person name="Marchal E."/>
            <person name="English S."/>
            <person name="Carruthers M."/>
            <person name="Jennings E.C."/>
            <person name="Chiamaka E.L."/>
            <person name="Frigard R.A."/>
            <person name="Pippel M."/>
            <person name="Attardo G.M."/>
            <person name="Benoit J.B."/>
            <person name="Bornberg-Bauer E."/>
            <person name="Tobe S.S."/>
        </authorList>
    </citation>
    <scope>NUCLEOTIDE SEQUENCE</scope>
    <source>
        <strain evidence="2">Stay&amp;Tobe</strain>
    </source>
</reference>
<name>A0AAD8A0E4_DIPPU</name>
<dbReference type="Proteomes" id="UP001233999">
    <property type="component" value="Unassembled WGS sequence"/>
</dbReference>